<dbReference type="InterPro" id="IPR000965">
    <property type="entry name" value="GPR_dom"/>
</dbReference>
<comment type="subcellular location">
    <subcellularLocation>
        <location evidence="7">Cytoplasm</location>
    </subcellularLocation>
</comment>
<dbReference type="GO" id="GO:0004350">
    <property type="term" value="F:glutamate-5-semialdehyde dehydrogenase activity"/>
    <property type="evidence" value="ECO:0007669"/>
    <property type="project" value="UniProtKB-UniRule"/>
</dbReference>
<dbReference type="InterPro" id="IPR016161">
    <property type="entry name" value="Ald_DH/histidinol_DH"/>
</dbReference>
<evidence type="ECO:0000256" key="4">
    <source>
        <dbReference type="ARBA" id="ARBA00022857"/>
    </source>
</evidence>
<comment type="catalytic activity">
    <reaction evidence="6 7">
        <text>L-glutamate 5-semialdehyde + phosphate + NADP(+) = L-glutamyl 5-phosphate + NADPH + H(+)</text>
        <dbReference type="Rhea" id="RHEA:19541"/>
        <dbReference type="ChEBI" id="CHEBI:15378"/>
        <dbReference type="ChEBI" id="CHEBI:43474"/>
        <dbReference type="ChEBI" id="CHEBI:57783"/>
        <dbReference type="ChEBI" id="CHEBI:58066"/>
        <dbReference type="ChEBI" id="CHEBI:58274"/>
        <dbReference type="ChEBI" id="CHEBI:58349"/>
        <dbReference type="EC" id="1.2.1.41"/>
    </reaction>
</comment>
<keyword evidence="2 7" id="KW-0028">Amino-acid biosynthesis</keyword>
<dbReference type="PIRSF" id="PIRSF000151">
    <property type="entry name" value="GPR"/>
    <property type="match status" value="1"/>
</dbReference>
<dbReference type="GO" id="GO:0005737">
    <property type="term" value="C:cytoplasm"/>
    <property type="evidence" value="ECO:0007669"/>
    <property type="project" value="UniProtKB-SubCell"/>
</dbReference>
<dbReference type="CDD" id="cd07079">
    <property type="entry name" value="ALDH_F18-19_ProA-GPR"/>
    <property type="match status" value="1"/>
</dbReference>
<evidence type="ECO:0000313" key="10">
    <source>
        <dbReference type="EMBL" id="RKN77512.1"/>
    </source>
</evidence>
<evidence type="ECO:0000256" key="2">
    <source>
        <dbReference type="ARBA" id="ARBA00022605"/>
    </source>
</evidence>
<evidence type="ECO:0000313" key="11">
    <source>
        <dbReference type="Proteomes" id="UP000270343"/>
    </source>
</evidence>
<dbReference type="UniPathway" id="UPA00098">
    <property type="reaction ID" value="UER00360"/>
</dbReference>
<keyword evidence="5 7" id="KW-0560">Oxidoreductase</keyword>
<keyword evidence="7" id="KW-0963">Cytoplasm</keyword>
<proteinExistence type="inferred from homology"/>
<accession>A0A3B0BWU2</accession>
<comment type="function">
    <text evidence="7">Catalyzes the NADPH-dependent reduction of L-glutamate 5-phosphate into L-glutamate 5-semialdehyde and phosphate. The product spontaneously undergoes cyclization to form 1-pyrroline-5-carboxylate.</text>
</comment>
<dbReference type="EC" id="1.2.1.41" evidence="7"/>
<evidence type="ECO:0000256" key="5">
    <source>
        <dbReference type="ARBA" id="ARBA00023002"/>
    </source>
</evidence>
<dbReference type="HAMAP" id="MF_00412">
    <property type="entry name" value="ProA"/>
    <property type="match status" value="1"/>
</dbReference>
<dbReference type="RefSeq" id="WP_120753126.1">
    <property type="nucleotide sequence ID" value="NZ_RBAM01000001.1"/>
</dbReference>
<keyword evidence="11" id="KW-1185">Reference proteome</keyword>
<dbReference type="NCBIfam" id="NF001221">
    <property type="entry name" value="PRK00197.1"/>
    <property type="match status" value="1"/>
</dbReference>
<comment type="pathway">
    <text evidence="1 7">Amino-acid biosynthesis; L-proline biosynthesis; L-glutamate 5-semialdehyde from L-glutamate: step 2/2.</text>
</comment>
<dbReference type="InterPro" id="IPR016162">
    <property type="entry name" value="Ald_DH_N"/>
</dbReference>
<dbReference type="InterPro" id="IPR016163">
    <property type="entry name" value="Ald_DH_C"/>
</dbReference>
<feature type="compositionally biased region" description="Gly residues" evidence="8">
    <location>
        <begin position="297"/>
        <end position="307"/>
    </location>
</feature>
<feature type="domain" description="Aldehyde dehydrogenase" evidence="9">
    <location>
        <begin position="110"/>
        <end position="278"/>
    </location>
</feature>
<dbReference type="Gene3D" id="3.40.605.10">
    <property type="entry name" value="Aldehyde Dehydrogenase, Chain A, domain 1"/>
    <property type="match status" value="1"/>
</dbReference>
<dbReference type="Pfam" id="PF00171">
    <property type="entry name" value="Aldedh"/>
    <property type="match status" value="1"/>
</dbReference>
<dbReference type="AlphaFoldDB" id="A0A3B0BWU2"/>
<keyword evidence="3 7" id="KW-0641">Proline biosynthesis</keyword>
<evidence type="ECO:0000256" key="3">
    <source>
        <dbReference type="ARBA" id="ARBA00022650"/>
    </source>
</evidence>
<protein>
    <recommendedName>
        <fullName evidence="7">Gamma-glutamyl phosphate reductase</fullName>
        <shortName evidence="7">GPR</shortName>
        <ecNumber evidence="7">1.2.1.41</ecNumber>
    </recommendedName>
    <alternativeName>
        <fullName evidence="7">Glutamate-5-semialdehyde dehydrogenase</fullName>
    </alternativeName>
    <alternativeName>
        <fullName evidence="7">Glutamyl-gamma-semialdehyde dehydrogenase</fullName>
        <shortName evidence="7">GSA dehydrogenase</shortName>
    </alternativeName>
</protein>
<keyword evidence="4 7" id="KW-0521">NADP</keyword>
<dbReference type="PANTHER" id="PTHR11063:SF8">
    <property type="entry name" value="DELTA-1-PYRROLINE-5-CARBOXYLATE SYNTHASE"/>
    <property type="match status" value="1"/>
</dbReference>
<comment type="similarity">
    <text evidence="7">Belongs to the gamma-glutamyl phosphate reductase family.</text>
</comment>
<gene>
    <name evidence="7" type="primary">proA</name>
    <name evidence="10" type="ORF">D7231_01970</name>
</gene>
<reference evidence="10 11" key="1">
    <citation type="journal article" date="2015" name="Antonie Van Leeuwenhoek">
        <title>Streptomyces klenkii sp. nov., isolated from deep marine sediment.</title>
        <authorList>
            <person name="Veyisoglu A."/>
            <person name="Sahin N."/>
        </authorList>
    </citation>
    <scope>NUCLEOTIDE SEQUENCE [LARGE SCALE GENOMIC DNA]</scope>
    <source>
        <strain evidence="10 11">KCTC 29202</strain>
    </source>
</reference>
<evidence type="ECO:0000256" key="7">
    <source>
        <dbReference type="HAMAP-Rule" id="MF_00412"/>
    </source>
</evidence>
<dbReference type="GO" id="GO:0055129">
    <property type="term" value="P:L-proline biosynthetic process"/>
    <property type="evidence" value="ECO:0007669"/>
    <property type="project" value="UniProtKB-UniRule"/>
</dbReference>
<evidence type="ECO:0000259" key="9">
    <source>
        <dbReference type="Pfam" id="PF00171"/>
    </source>
</evidence>
<dbReference type="GO" id="GO:0050661">
    <property type="term" value="F:NADP binding"/>
    <property type="evidence" value="ECO:0007669"/>
    <property type="project" value="InterPro"/>
</dbReference>
<sequence length="436" mass="46217">MTEAILTSARAALAAAPPTGDPAYERYCRELAKRLAAHWPAVLDANAQDLARAEERGLSPVLLDRLRLTDAHLGRLEHLTEAVLNELGRVTARDPGVPIGDWGVRLRSPKPLGVVFMVYEARPTVTVEGALLPVAVGNAVLLRGGKEIARTNEALSAVAREALEAAGLPAHLVTVLDDPDRAQLRALLKRPDAVDVLIPRGSPSLIDYCRSASTIPVIASGGGVNHVYVHKSADLGLAAEVALDSKLPEPTACNTAEMMLVDAEVADDLVAAVLHAAERDNRQVTVRLDPRVPRPGGEAGGDSGAGGERPWRIDELQEHDLGREFLDATIGVRAVEGLDEALAHIRRHGSGHTEGVLAADRGVSEEFTRRVDAAAIVVNGSLRLHDGPTLGLGSEISISTGRMHVRGPVTLGSLVTHSWVVEAHGTLRSSVTAHRP</sequence>
<dbReference type="PANTHER" id="PTHR11063">
    <property type="entry name" value="GLUTAMATE SEMIALDEHYDE DEHYDROGENASE"/>
    <property type="match status" value="1"/>
</dbReference>
<name>A0A3B0BWU2_9ACTN</name>
<evidence type="ECO:0000256" key="1">
    <source>
        <dbReference type="ARBA" id="ARBA00004985"/>
    </source>
</evidence>
<evidence type="ECO:0000256" key="6">
    <source>
        <dbReference type="ARBA" id="ARBA00049024"/>
    </source>
</evidence>
<dbReference type="InterPro" id="IPR012134">
    <property type="entry name" value="Glu-5-SA_DH"/>
</dbReference>
<dbReference type="InterPro" id="IPR015590">
    <property type="entry name" value="Aldehyde_DH_dom"/>
</dbReference>
<organism evidence="10 11">
    <name type="scientific">Streptomyces klenkii</name>
    <dbReference type="NCBI Taxonomy" id="1420899"/>
    <lineage>
        <taxon>Bacteria</taxon>
        <taxon>Bacillati</taxon>
        <taxon>Actinomycetota</taxon>
        <taxon>Actinomycetes</taxon>
        <taxon>Kitasatosporales</taxon>
        <taxon>Streptomycetaceae</taxon>
        <taxon>Streptomyces</taxon>
    </lineage>
</organism>
<evidence type="ECO:0000256" key="8">
    <source>
        <dbReference type="SAM" id="MobiDB-lite"/>
    </source>
</evidence>
<dbReference type="OrthoDB" id="9809970at2"/>
<dbReference type="Gene3D" id="3.40.309.10">
    <property type="entry name" value="Aldehyde Dehydrogenase, Chain A, domain 2"/>
    <property type="match status" value="1"/>
</dbReference>
<dbReference type="EMBL" id="RBAM01000001">
    <property type="protein sequence ID" value="RKN77512.1"/>
    <property type="molecule type" value="Genomic_DNA"/>
</dbReference>
<comment type="caution">
    <text evidence="10">The sequence shown here is derived from an EMBL/GenBank/DDBJ whole genome shotgun (WGS) entry which is preliminary data.</text>
</comment>
<feature type="region of interest" description="Disordered" evidence="8">
    <location>
        <begin position="288"/>
        <end position="310"/>
    </location>
</feature>
<dbReference type="Proteomes" id="UP000270343">
    <property type="component" value="Unassembled WGS sequence"/>
</dbReference>
<dbReference type="SUPFAM" id="SSF53720">
    <property type="entry name" value="ALDH-like"/>
    <property type="match status" value="1"/>
</dbReference>